<keyword evidence="3" id="KW-1185">Reference proteome</keyword>
<gene>
    <name evidence="2" type="ORF">O181_023049</name>
</gene>
<evidence type="ECO:0000313" key="3">
    <source>
        <dbReference type="Proteomes" id="UP000765509"/>
    </source>
</evidence>
<sequence>MAMARGNLSLCQSSPCLVTHGIQRPNLPCEQTPLQPTPGPSGTQWSEDLFRGKQPEFHLISTFDSNELIAPPFVEPSQTDEPPVPGLSPSSEPHEDVPTCEPEPEVAPTQFMEEPFGNSQLPFFYSSQIFLTFPSTISSLSLTPLCHRHRQYTRWILPVPLRTLVPSSPHSHNDARQEVTDL</sequence>
<feature type="region of interest" description="Disordered" evidence="1">
    <location>
        <begin position="27"/>
        <end position="48"/>
    </location>
</feature>
<name>A0A9Q3CFY1_9BASI</name>
<accession>A0A9Q3CFY1</accession>
<organism evidence="2 3">
    <name type="scientific">Austropuccinia psidii MF-1</name>
    <dbReference type="NCBI Taxonomy" id="1389203"/>
    <lineage>
        <taxon>Eukaryota</taxon>
        <taxon>Fungi</taxon>
        <taxon>Dikarya</taxon>
        <taxon>Basidiomycota</taxon>
        <taxon>Pucciniomycotina</taxon>
        <taxon>Pucciniomycetes</taxon>
        <taxon>Pucciniales</taxon>
        <taxon>Sphaerophragmiaceae</taxon>
        <taxon>Austropuccinia</taxon>
    </lineage>
</organism>
<evidence type="ECO:0000313" key="2">
    <source>
        <dbReference type="EMBL" id="MBW0483334.1"/>
    </source>
</evidence>
<feature type="region of interest" description="Disordered" evidence="1">
    <location>
        <begin position="72"/>
        <end position="104"/>
    </location>
</feature>
<proteinExistence type="predicted"/>
<dbReference type="EMBL" id="AVOT02007187">
    <property type="protein sequence ID" value="MBW0483334.1"/>
    <property type="molecule type" value="Genomic_DNA"/>
</dbReference>
<dbReference type="AlphaFoldDB" id="A0A9Q3CFY1"/>
<reference evidence="2" key="1">
    <citation type="submission" date="2021-03" db="EMBL/GenBank/DDBJ databases">
        <title>Draft genome sequence of rust myrtle Austropuccinia psidii MF-1, a brazilian biotype.</title>
        <authorList>
            <person name="Quecine M.C."/>
            <person name="Pachon D.M.R."/>
            <person name="Bonatelli M.L."/>
            <person name="Correr F.H."/>
            <person name="Franceschini L.M."/>
            <person name="Leite T.F."/>
            <person name="Margarido G.R.A."/>
            <person name="Almeida C.A."/>
            <person name="Ferrarezi J.A."/>
            <person name="Labate C.A."/>
        </authorList>
    </citation>
    <scope>NUCLEOTIDE SEQUENCE</scope>
    <source>
        <strain evidence="2">MF-1</strain>
    </source>
</reference>
<comment type="caution">
    <text evidence="2">The sequence shown here is derived from an EMBL/GenBank/DDBJ whole genome shotgun (WGS) entry which is preliminary data.</text>
</comment>
<dbReference type="Proteomes" id="UP000765509">
    <property type="component" value="Unassembled WGS sequence"/>
</dbReference>
<protein>
    <submittedName>
        <fullName evidence="2">Uncharacterized protein</fullName>
    </submittedName>
</protein>
<evidence type="ECO:0000256" key="1">
    <source>
        <dbReference type="SAM" id="MobiDB-lite"/>
    </source>
</evidence>